<dbReference type="AlphaFoldDB" id="A0A2T5RGA4"/>
<dbReference type="InterPro" id="IPR015001">
    <property type="entry name" value="DUF1850"/>
</dbReference>
<evidence type="ECO:0000313" key="4">
    <source>
        <dbReference type="Proteomes" id="UP000295176"/>
    </source>
</evidence>
<proteinExistence type="predicted"/>
<organism evidence="1 3">
    <name type="scientific">Halanaerobium saccharolyticum</name>
    <dbReference type="NCBI Taxonomy" id="43595"/>
    <lineage>
        <taxon>Bacteria</taxon>
        <taxon>Bacillati</taxon>
        <taxon>Bacillota</taxon>
        <taxon>Clostridia</taxon>
        <taxon>Halanaerobiales</taxon>
        <taxon>Halanaerobiaceae</taxon>
        <taxon>Halanaerobium</taxon>
    </lineage>
</organism>
<evidence type="ECO:0000313" key="1">
    <source>
        <dbReference type="EMBL" id="PTV93545.1"/>
    </source>
</evidence>
<protein>
    <submittedName>
        <fullName evidence="1">Uncharacterized protein DUF1850</fullName>
    </submittedName>
</protein>
<dbReference type="Pfam" id="PF08905">
    <property type="entry name" value="DUF1850"/>
    <property type="match status" value="1"/>
</dbReference>
<dbReference type="Proteomes" id="UP000295176">
    <property type="component" value="Unassembled WGS sequence"/>
</dbReference>
<evidence type="ECO:0000313" key="3">
    <source>
        <dbReference type="Proteomes" id="UP000244089"/>
    </source>
</evidence>
<dbReference type="EMBL" id="QAXS01000039">
    <property type="protein sequence ID" value="PTV93545.1"/>
    <property type="molecule type" value="Genomic_DNA"/>
</dbReference>
<comment type="caution">
    <text evidence="1">The sequence shown here is derived from an EMBL/GenBank/DDBJ whole genome shotgun (WGS) entry which is preliminary data.</text>
</comment>
<dbReference type="OrthoDB" id="4304at2"/>
<sequence length="176" mass="20957">MKNTRLSFIMKKNKKFIFFLLTLFILIIVFSLFVFKVNLLQIIDYQQDKIIWEKKAENGAEFKIKYLHSVAKTPVIEIFEIKDGKILLTGTEYQSYGAGLPTEAVQGEYLVENDKFIIKNINQFLPEIMLRVSDYAEHEFVFKEDTIPLYQELETETLLQIQCKKISYFRFIKRRF</sequence>
<evidence type="ECO:0000313" key="2">
    <source>
        <dbReference type="EMBL" id="TDP89088.1"/>
    </source>
</evidence>
<dbReference type="RefSeq" id="WP_108142213.1">
    <property type="nucleotide sequence ID" value="NZ_QAXS01000039.1"/>
</dbReference>
<dbReference type="Proteomes" id="UP000244089">
    <property type="component" value="Unassembled WGS sequence"/>
</dbReference>
<accession>A0A2T5RGA4</accession>
<dbReference type="EMBL" id="SNXX01000026">
    <property type="protein sequence ID" value="TDP89088.1"/>
    <property type="molecule type" value="Genomic_DNA"/>
</dbReference>
<name>A0A2T5RGA4_9FIRM</name>
<reference evidence="1 3" key="1">
    <citation type="submission" date="2018-04" db="EMBL/GenBank/DDBJ databases">
        <title>Subsurface microbial communities from deep shales in Ohio and West Virginia, USA.</title>
        <authorList>
            <person name="Wrighton K."/>
        </authorList>
    </citation>
    <scope>NUCLEOTIDE SEQUENCE [LARGE SCALE GENOMIC DNA]</scope>
    <source>
        <strain evidence="2 4">MSL 7</strain>
        <strain evidence="1 3">WC1</strain>
    </source>
</reference>
<gene>
    <name evidence="2" type="ORF">C7957_1268</name>
    <name evidence="1" type="ORF">C8C76_13918</name>
</gene>